<dbReference type="Proteomes" id="UP000294919">
    <property type="component" value="Unassembled WGS sequence"/>
</dbReference>
<reference evidence="1 2" key="1">
    <citation type="submission" date="2019-03" db="EMBL/GenBank/DDBJ databases">
        <title>Genomic Encyclopedia of Type Strains, Phase IV (KMG-IV): sequencing the most valuable type-strain genomes for metagenomic binning, comparative biology and taxonomic classification.</title>
        <authorList>
            <person name="Goeker M."/>
        </authorList>
    </citation>
    <scope>NUCLEOTIDE SEQUENCE [LARGE SCALE GENOMIC DNA]</scope>
    <source>
        <strain evidence="1 2">DSM 102940</strain>
    </source>
</reference>
<dbReference type="RefSeq" id="WP_132248342.1">
    <property type="nucleotide sequence ID" value="NZ_SLWV01000050.1"/>
</dbReference>
<dbReference type="NCBIfam" id="NF047389">
    <property type="entry name" value="ATPase_Sll1717"/>
    <property type="match status" value="1"/>
</dbReference>
<dbReference type="Gene3D" id="3.40.50.300">
    <property type="entry name" value="P-loop containing nucleotide triphosphate hydrolases"/>
    <property type="match status" value="1"/>
</dbReference>
<proteinExistence type="predicted"/>
<sequence length="497" mass="58505">MSFSNFYNKLGFDEYPFRIFTSESEKDKRERLFIKLKDYSLLQSSFDSKNSIIINGDRGTGKTIILNELYKESCKENNIVAFIDDFASIGEKENILDYYKLIIKTISDKIIIYLFEHKKQLRKLKKEDKIFLSFLIQRYADNYTENQLRETIESIQLGVFKKIVNTVSRPLTSLLNYGATAATNFGSEFLNKSFGEYLPRVNMEEIQSIFPDIKFLVESNFNDINMSYELLNKMLEFSKRIGINKVTIIFDKLDEDERLENDAQEITSFFKNLFIGNKLLLNDNIQLIISVWKIPFDMLKSKFRKQKHFVYNINWNFSDLEKVLSNRMKVFSNNKIEDYKNIFENTIDDTTYKNIFKLSNNNPRDLWHILDKIIVAQYDIDSNALRISEQAIATGLEQFVEDFDFYEYYPRRKNARKNTNDVYSYIEHLRKLNNSEFTRSELENFASTGGSTQNYITNMVNIGIVKKTAKKRDGSVIYKIVDPKIEYAIKNNFEVSA</sequence>
<accession>A0A4R2KCW1</accession>
<protein>
    <submittedName>
        <fullName evidence="1">Uncharacterized protein</fullName>
    </submittedName>
</protein>
<comment type="caution">
    <text evidence="1">The sequence shown here is derived from an EMBL/GenBank/DDBJ whole genome shotgun (WGS) entry which is preliminary data.</text>
</comment>
<dbReference type="SUPFAM" id="SSF52540">
    <property type="entry name" value="P-loop containing nucleoside triphosphate hydrolases"/>
    <property type="match status" value="1"/>
</dbReference>
<gene>
    <name evidence="1" type="ORF">EV214_1506</name>
</gene>
<dbReference type="InterPro" id="IPR027417">
    <property type="entry name" value="P-loop_NTPase"/>
</dbReference>
<dbReference type="InterPro" id="IPR059206">
    <property type="entry name" value="Sll1717-like"/>
</dbReference>
<organism evidence="1 2">
    <name type="scientific">Marinisporobacter balticus</name>
    <dbReference type="NCBI Taxonomy" id="2018667"/>
    <lineage>
        <taxon>Bacteria</taxon>
        <taxon>Bacillati</taxon>
        <taxon>Bacillota</taxon>
        <taxon>Clostridia</taxon>
        <taxon>Peptostreptococcales</taxon>
        <taxon>Thermotaleaceae</taxon>
        <taxon>Marinisporobacter</taxon>
    </lineage>
</organism>
<keyword evidence="2" id="KW-1185">Reference proteome</keyword>
<name>A0A4R2KCW1_9FIRM</name>
<dbReference type="EMBL" id="SLWV01000050">
    <property type="protein sequence ID" value="TCO68056.1"/>
    <property type="molecule type" value="Genomic_DNA"/>
</dbReference>
<evidence type="ECO:0000313" key="1">
    <source>
        <dbReference type="EMBL" id="TCO68056.1"/>
    </source>
</evidence>
<dbReference type="OrthoDB" id="9179987at2"/>
<dbReference type="AlphaFoldDB" id="A0A4R2KCW1"/>
<evidence type="ECO:0000313" key="2">
    <source>
        <dbReference type="Proteomes" id="UP000294919"/>
    </source>
</evidence>